<reference evidence="1" key="1">
    <citation type="submission" date="2018-05" db="EMBL/GenBank/DDBJ databases">
        <title>Draft genome of Mucuna pruriens seed.</title>
        <authorList>
            <person name="Nnadi N.E."/>
            <person name="Vos R."/>
            <person name="Hasami M.H."/>
            <person name="Devisetty U.K."/>
            <person name="Aguiy J.C."/>
        </authorList>
    </citation>
    <scope>NUCLEOTIDE SEQUENCE [LARGE SCALE GENOMIC DNA]</scope>
    <source>
        <strain evidence="1">JCA_2017</strain>
    </source>
</reference>
<feature type="non-terminal residue" evidence="1">
    <location>
        <position position="1"/>
    </location>
</feature>
<dbReference type="PANTHER" id="PTHR35046">
    <property type="entry name" value="ZINC KNUCKLE (CCHC-TYPE) FAMILY PROTEIN"/>
    <property type="match status" value="1"/>
</dbReference>
<gene>
    <name evidence="1" type="ORF">CR513_40073</name>
</gene>
<dbReference type="OrthoDB" id="1747743at2759"/>
<dbReference type="EMBL" id="QJKJ01008525">
    <property type="protein sequence ID" value="RDX79498.1"/>
    <property type="molecule type" value="Genomic_DNA"/>
</dbReference>
<protein>
    <submittedName>
        <fullName evidence="1">Uncharacterized protein</fullName>
    </submittedName>
</protein>
<dbReference type="PANTHER" id="PTHR35046:SF9">
    <property type="entry name" value="RNA-DIRECTED DNA POLYMERASE"/>
    <property type="match status" value="1"/>
</dbReference>
<accession>A0A371FME9</accession>
<dbReference type="Proteomes" id="UP000257109">
    <property type="component" value="Unassembled WGS sequence"/>
</dbReference>
<evidence type="ECO:0000313" key="1">
    <source>
        <dbReference type="EMBL" id="RDX79498.1"/>
    </source>
</evidence>
<keyword evidence="2" id="KW-1185">Reference proteome</keyword>
<organism evidence="1 2">
    <name type="scientific">Mucuna pruriens</name>
    <name type="common">Velvet bean</name>
    <name type="synonym">Dolichos pruriens</name>
    <dbReference type="NCBI Taxonomy" id="157652"/>
    <lineage>
        <taxon>Eukaryota</taxon>
        <taxon>Viridiplantae</taxon>
        <taxon>Streptophyta</taxon>
        <taxon>Embryophyta</taxon>
        <taxon>Tracheophyta</taxon>
        <taxon>Spermatophyta</taxon>
        <taxon>Magnoliopsida</taxon>
        <taxon>eudicotyledons</taxon>
        <taxon>Gunneridae</taxon>
        <taxon>Pentapetalae</taxon>
        <taxon>rosids</taxon>
        <taxon>fabids</taxon>
        <taxon>Fabales</taxon>
        <taxon>Fabaceae</taxon>
        <taxon>Papilionoideae</taxon>
        <taxon>50 kb inversion clade</taxon>
        <taxon>NPAAA clade</taxon>
        <taxon>indigoferoid/millettioid clade</taxon>
        <taxon>Phaseoleae</taxon>
        <taxon>Mucuna</taxon>
    </lineage>
</organism>
<comment type="caution">
    <text evidence="1">The sequence shown here is derived from an EMBL/GenBank/DDBJ whole genome shotgun (WGS) entry which is preliminary data.</text>
</comment>
<sequence>MIIDNGICTNVASTLLVKKLNLPTKKHPNPYRLQVTKQVLMSFSIGKYKDKVLCDVAPIKVTHNWYKNRYTLALNKCIIVLTPLKLIEAYFDQIRITRECNLREKQLSIQEK</sequence>
<name>A0A371FME9_MUCPR</name>
<proteinExistence type="predicted"/>
<evidence type="ECO:0000313" key="2">
    <source>
        <dbReference type="Proteomes" id="UP000257109"/>
    </source>
</evidence>
<dbReference type="AlphaFoldDB" id="A0A371FME9"/>